<evidence type="ECO:0000313" key="2">
    <source>
        <dbReference type="Proteomes" id="UP001497700"/>
    </source>
</evidence>
<accession>A0ACB9ZB39</accession>
<dbReference type="Proteomes" id="UP001497700">
    <property type="component" value="Unassembled WGS sequence"/>
</dbReference>
<dbReference type="EMBL" id="MU393440">
    <property type="protein sequence ID" value="KAI4868243.1"/>
    <property type="molecule type" value="Genomic_DNA"/>
</dbReference>
<comment type="caution">
    <text evidence="1">The sequence shown here is derived from an EMBL/GenBank/DDBJ whole genome shotgun (WGS) entry which is preliminary data.</text>
</comment>
<gene>
    <name evidence="1" type="ORF">F4820DRAFT_154645</name>
</gene>
<name>A0ACB9ZB39_9PEZI</name>
<keyword evidence="2" id="KW-1185">Reference proteome</keyword>
<sequence length="184" mass="18623">MLSQSLLLAPLALFGTAVAAPSSLQPSPRAAQICYDSETASLLCYTAPDNTPQDVVVSDVTYIASYLRAYGAQTKAGRLYTMAAADAPDCGEWTIYAHGSAQAIAKHIDNTVNTSVLFADIANTIDGGTGATPAQQAGALIGCGTNGGSYGVVYNASNAAYSASTYPAGYTPAGILVKVVATGA</sequence>
<evidence type="ECO:0000313" key="1">
    <source>
        <dbReference type="EMBL" id="KAI4868243.1"/>
    </source>
</evidence>
<reference evidence="1 2" key="1">
    <citation type="journal article" date="2022" name="New Phytol.">
        <title>Ecological generalism drives hyperdiversity of secondary metabolite gene clusters in xylarialean endophytes.</title>
        <authorList>
            <person name="Franco M.E.E."/>
            <person name="Wisecaver J.H."/>
            <person name="Arnold A.E."/>
            <person name="Ju Y.M."/>
            <person name="Slot J.C."/>
            <person name="Ahrendt S."/>
            <person name="Moore L.P."/>
            <person name="Eastman K.E."/>
            <person name="Scott K."/>
            <person name="Konkel Z."/>
            <person name="Mondo S.J."/>
            <person name="Kuo A."/>
            <person name="Hayes R.D."/>
            <person name="Haridas S."/>
            <person name="Andreopoulos B."/>
            <person name="Riley R."/>
            <person name="LaButti K."/>
            <person name="Pangilinan J."/>
            <person name="Lipzen A."/>
            <person name="Amirebrahimi M."/>
            <person name="Yan J."/>
            <person name="Adam C."/>
            <person name="Keymanesh K."/>
            <person name="Ng V."/>
            <person name="Louie K."/>
            <person name="Northen T."/>
            <person name="Drula E."/>
            <person name="Henrissat B."/>
            <person name="Hsieh H.M."/>
            <person name="Youens-Clark K."/>
            <person name="Lutzoni F."/>
            <person name="Miadlikowska J."/>
            <person name="Eastwood D.C."/>
            <person name="Hamelin R.C."/>
            <person name="Grigoriev I.V."/>
            <person name="U'Ren J.M."/>
        </authorList>
    </citation>
    <scope>NUCLEOTIDE SEQUENCE [LARGE SCALE GENOMIC DNA]</scope>
    <source>
        <strain evidence="1 2">CBS 119005</strain>
    </source>
</reference>
<organism evidence="1 2">
    <name type="scientific">Hypoxylon rubiginosum</name>
    <dbReference type="NCBI Taxonomy" id="110542"/>
    <lineage>
        <taxon>Eukaryota</taxon>
        <taxon>Fungi</taxon>
        <taxon>Dikarya</taxon>
        <taxon>Ascomycota</taxon>
        <taxon>Pezizomycotina</taxon>
        <taxon>Sordariomycetes</taxon>
        <taxon>Xylariomycetidae</taxon>
        <taxon>Xylariales</taxon>
        <taxon>Hypoxylaceae</taxon>
        <taxon>Hypoxylon</taxon>
    </lineage>
</organism>
<proteinExistence type="predicted"/>
<protein>
    <submittedName>
        <fullName evidence="1">Uncharacterized protein</fullName>
    </submittedName>
</protein>